<reference evidence="1 2" key="1">
    <citation type="submission" date="2018-11" db="EMBL/GenBank/DDBJ databases">
        <title>Genomes From Bacteria Associated with the Canine Oral Cavity: a Test Case for Automated Genome-Based Taxonomic Assignment.</title>
        <authorList>
            <person name="Coil D.A."/>
            <person name="Jospin G."/>
            <person name="Darling A.E."/>
            <person name="Wallis C."/>
            <person name="Davis I.J."/>
            <person name="Harris S."/>
            <person name="Eisen J.A."/>
            <person name="Holcombe L.J."/>
            <person name="O'Flynn C."/>
        </authorList>
    </citation>
    <scope>NUCLEOTIDE SEQUENCE [LARGE SCALE GENOMIC DNA]</scope>
    <source>
        <strain evidence="1 2">OH5050</strain>
    </source>
</reference>
<evidence type="ECO:0000313" key="2">
    <source>
        <dbReference type="Proteomes" id="UP000271272"/>
    </source>
</evidence>
<sequence length="361" mass="39655">MSVSGVGAWIRYGNPLEPSEVDFALRHYRVAILQPWETEAAARLKDRRPDMTVLAYRCLSSARDFEPPERCASGLTFQEVSRRGWLARRADGSAVEWSTYPGHFQARVWDERYRARWVEQVCEDTAGTAFDGIMSDNDVFDDYYGLGLPLEEVEDAAALRRVLDGFVEQVGWGLAGVGKILVPNIAEARREPGRWERHAAWGGGLDECWLGWGGSRLFDEPTALAQIHQLRGPGLSVVRTPDGGGGRAPHALYGLAAFWVFGGGRGAYASTGHDDYSRTPWFPALDADLGLPTGEPRREGGAWVRDFEGGLAAVVLDPHHRARLDLPRGLVLPGRTGQPDGRALPRSAVLPAQHGLLALRP</sequence>
<accession>A0A3P1VAT8</accession>
<evidence type="ECO:0000313" key="1">
    <source>
        <dbReference type="EMBL" id="RRD30858.1"/>
    </source>
</evidence>
<keyword evidence="2" id="KW-1185">Reference proteome</keyword>
<comment type="caution">
    <text evidence="1">The sequence shown here is derived from an EMBL/GenBank/DDBJ whole genome shotgun (WGS) entry which is preliminary data.</text>
</comment>
<proteinExistence type="predicted"/>
<dbReference type="Pfam" id="PF14885">
    <property type="entry name" value="GHL15"/>
    <property type="match status" value="1"/>
</dbReference>
<protein>
    <submittedName>
        <fullName evidence="1">Uncharacterized protein</fullName>
    </submittedName>
</protein>
<organism evidence="1 2">
    <name type="scientific">Actinomyces bowdenii</name>
    <dbReference type="NCBI Taxonomy" id="131109"/>
    <lineage>
        <taxon>Bacteria</taxon>
        <taxon>Bacillati</taxon>
        <taxon>Actinomycetota</taxon>
        <taxon>Actinomycetes</taxon>
        <taxon>Actinomycetales</taxon>
        <taxon>Actinomycetaceae</taxon>
        <taxon>Actinomyces</taxon>
    </lineage>
</organism>
<dbReference type="EMBL" id="RQZC01000001">
    <property type="protein sequence ID" value="RRD30858.1"/>
    <property type="molecule type" value="Genomic_DNA"/>
</dbReference>
<dbReference type="Proteomes" id="UP000271272">
    <property type="component" value="Unassembled WGS sequence"/>
</dbReference>
<dbReference type="InterPro" id="IPR029455">
    <property type="entry name" value="GHL15"/>
</dbReference>
<dbReference type="OrthoDB" id="3248299at2"/>
<dbReference type="AlphaFoldDB" id="A0A3P1VAT8"/>
<gene>
    <name evidence="1" type="ORF">EII10_01805</name>
</gene>
<name>A0A3P1VAT8_9ACTO</name>